<evidence type="ECO:0000313" key="1">
    <source>
        <dbReference type="EMBL" id="MCP2730363.1"/>
    </source>
</evidence>
<dbReference type="EMBL" id="JAMZMM010000193">
    <property type="protein sequence ID" value="MCP2730363.1"/>
    <property type="molecule type" value="Genomic_DNA"/>
</dbReference>
<accession>A0AAE3KQ62</accession>
<gene>
    <name evidence="1" type="ORF">NJ959_18180</name>
</gene>
<reference evidence="1" key="1">
    <citation type="submission" date="2022-06" db="EMBL/GenBank/DDBJ databases">
        <title>New cyanobacteria of genus Symplocastrum in benthos of Lake Baikal.</title>
        <authorList>
            <person name="Sorokovikova E."/>
            <person name="Tikhonova I."/>
            <person name="Krasnopeev A."/>
            <person name="Evseev P."/>
            <person name="Gladkikh A."/>
            <person name="Belykh O."/>
        </authorList>
    </citation>
    <scope>NUCLEOTIDE SEQUENCE</scope>
    <source>
        <strain evidence="1">BBK-W-15</strain>
    </source>
</reference>
<dbReference type="RefSeq" id="WP_254013122.1">
    <property type="nucleotide sequence ID" value="NZ_JAMZMM010000193.1"/>
</dbReference>
<comment type="caution">
    <text evidence="1">The sequence shown here is derived from an EMBL/GenBank/DDBJ whole genome shotgun (WGS) entry which is preliminary data.</text>
</comment>
<evidence type="ECO:0000313" key="2">
    <source>
        <dbReference type="Proteomes" id="UP001204953"/>
    </source>
</evidence>
<name>A0AAE3KQ62_9CYAN</name>
<organism evidence="1 2">
    <name type="scientific">Limnofasciculus baicalensis BBK-W-15</name>
    <dbReference type="NCBI Taxonomy" id="2699891"/>
    <lineage>
        <taxon>Bacteria</taxon>
        <taxon>Bacillati</taxon>
        <taxon>Cyanobacteriota</taxon>
        <taxon>Cyanophyceae</taxon>
        <taxon>Coleofasciculales</taxon>
        <taxon>Coleofasciculaceae</taxon>
        <taxon>Limnofasciculus</taxon>
        <taxon>Limnofasciculus baicalensis</taxon>
    </lineage>
</organism>
<proteinExistence type="predicted"/>
<sequence>MPKARVALQRQTLPFTRIFISQCFALLYDNNNLTIAILYQNLTPLLAIAILYQNLTPLLAIAITQPIPIILSF</sequence>
<dbReference type="AlphaFoldDB" id="A0AAE3KQ62"/>
<keyword evidence="2" id="KW-1185">Reference proteome</keyword>
<protein>
    <submittedName>
        <fullName evidence="1">Uncharacterized protein</fullName>
    </submittedName>
</protein>
<dbReference type="Proteomes" id="UP001204953">
    <property type="component" value="Unassembled WGS sequence"/>
</dbReference>